<protein>
    <submittedName>
        <fullName evidence="2">Uncharacterized protein</fullName>
    </submittedName>
</protein>
<organism evidence="2 4">
    <name type="scientific">Hymenobacter humi</name>
    <dbReference type="NCBI Taxonomy" id="1411620"/>
    <lineage>
        <taxon>Bacteria</taxon>
        <taxon>Pseudomonadati</taxon>
        <taxon>Bacteroidota</taxon>
        <taxon>Cytophagia</taxon>
        <taxon>Cytophagales</taxon>
        <taxon>Hymenobacteraceae</taxon>
        <taxon>Hymenobacter</taxon>
    </lineage>
</organism>
<reference evidence="4" key="2">
    <citation type="journal article" date="2019" name="Int. J. Syst. Evol. Microbiol.">
        <title>The Global Catalogue of Microorganisms (GCM) 10K type strain sequencing project: providing services to taxonomists for standard genome sequencing and annotation.</title>
        <authorList>
            <consortium name="The Broad Institute Genomics Platform"/>
            <consortium name="The Broad Institute Genome Sequencing Center for Infectious Disease"/>
            <person name="Wu L."/>
            <person name="Ma J."/>
        </authorList>
    </citation>
    <scope>NUCLEOTIDE SEQUENCE [LARGE SCALE GENOMIC DNA]</scope>
    <source>
        <strain evidence="4">JCM 19635</strain>
    </source>
</reference>
<accession>A0ABW2UDY6</accession>
<sequence>MGTLLLLLLGLPLASAAQLPPHVPAPDSLPGPARYSVLRRASHWAGQPAGQWVLVPAGLFAVGVLTTRRVAVVSSDDEVREE</sequence>
<feature type="chain" id="PRO_5045033378" evidence="1">
    <location>
        <begin position="17"/>
        <end position="82"/>
    </location>
</feature>
<dbReference type="EMBL" id="JBHTEK010000003">
    <property type="protein sequence ID" value="MFC7670711.1"/>
    <property type="molecule type" value="Genomic_DNA"/>
</dbReference>
<dbReference type="RefSeq" id="WP_380206261.1">
    <property type="nucleotide sequence ID" value="NZ_JBHTEK010000003.1"/>
</dbReference>
<keyword evidence="4" id="KW-1185">Reference proteome</keyword>
<evidence type="ECO:0000313" key="4">
    <source>
        <dbReference type="Proteomes" id="UP001596513"/>
    </source>
</evidence>
<comment type="caution">
    <text evidence="2">The sequence shown here is derived from an EMBL/GenBank/DDBJ whole genome shotgun (WGS) entry which is preliminary data.</text>
</comment>
<keyword evidence="1" id="KW-0732">Signal</keyword>
<dbReference type="EMBL" id="JBHTEK010000003">
    <property type="protein sequence ID" value="MFC7670548.1"/>
    <property type="molecule type" value="Genomic_DNA"/>
</dbReference>
<feature type="signal peptide" evidence="1">
    <location>
        <begin position="1"/>
        <end position="16"/>
    </location>
</feature>
<reference evidence="2" key="1">
    <citation type="journal article" date="2014" name="Int. J. Syst. Evol. Microbiol.">
        <title>Complete genome of a new Firmicutes species belonging to the dominant human colonic microbiota ('Ruminococcus bicirculans') reveals two chromosomes and a selective capacity to utilize plant glucans.</title>
        <authorList>
            <consortium name="NISC Comparative Sequencing Program"/>
            <person name="Wegmann U."/>
            <person name="Louis P."/>
            <person name="Goesmann A."/>
            <person name="Henrissat B."/>
            <person name="Duncan S.H."/>
            <person name="Flint H.J."/>
        </authorList>
    </citation>
    <scope>NUCLEOTIDE SEQUENCE</scope>
    <source>
        <strain evidence="2">JCM 19635</strain>
    </source>
</reference>
<evidence type="ECO:0000313" key="3">
    <source>
        <dbReference type="EMBL" id="MFC7670711.1"/>
    </source>
</evidence>
<evidence type="ECO:0000256" key="1">
    <source>
        <dbReference type="SAM" id="SignalP"/>
    </source>
</evidence>
<proteinExistence type="predicted"/>
<gene>
    <name evidence="2" type="ORF">ACFQT0_26590</name>
    <name evidence="3" type="ORF">ACFQT0_27510</name>
</gene>
<dbReference type="Proteomes" id="UP001596513">
    <property type="component" value="Unassembled WGS sequence"/>
</dbReference>
<name>A0ABW2UDY6_9BACT</name>
<evidence type="ECO:0000313" key="2">
    <source>
        <dbReference type="EMBL" id="MFC7670548.1"/>
    </source>
</evidence>
<reference evidence="2" key="3">
    <citation type="submission" date="2024-09" db="EMBL/GenBank/DDBJ databases">
        <authorList>
            <person name="Sun Q."/>
            <person name="Mori K."/>
        </authorList>
    </citation>
    <scope>NUCLEOTIDE SEQUENCE</scope>
    <source>
        <strain evidence="2">JCM 19635</strain>
    </source>
</reference>